<dbReference type="PANTHER" id="PTHR43337">
    <property type="entry name" value="XANTHINE/URACIL PERMEASE C887.17-RELATED"/>
    <property type="match status" value="1"/>
</dbReference>
<dbReference type="InterPro" id="IPR045018">
    <property type="entry name" value="Azg-like"/>
</dbReference>
<feature type="transmembrane region" description="Helical" evidence="8">
    <location>
        <begin position="280"/>
        <end position="298"/>
    </location>
</feature>
<comment type="similarity">
    <text evidence="2">Belongs to the nucleobase:cation symporter-2 (NCS2) (TC 2.A.40) family. Azg-like subfamily.</text>
</comment>
<dbReference type="GO" id="GO:0005345">
    <property type="term" value="F:purine nucleobase transmembrane transporter activity"/>
    <property type="evidence" value="ECO:0007669"/>
    <property type="project" value="TreeGrafter"/>
</dbReference>
<evidence type="ECO:0000256" key="6">
    <source>
        <dbReference type="ARBA" id="ARBA00023136"/>
    </source>
</evidence>
<dbReference type="EMBL" id="LFMI01000264">
    <property type="protein sequence ID" value="OTA01995.1"/>
    <property type="molecule type" value="Genomic_DNA"/>
</dbReference>
<keyword evidence="4 8" id="KW-0812">Transmembrane</keyword>
<keyword evidence="3" id="KW-0813">Transport</keyword>
<evidence type="ECO:0000256" key="4">
    <source>
        <dbReference type="ARBA" id="ARBA00022692"/>
    </source>
</evidence>
<dbReference type="GO" id="GO:0015854">
    <property type="term" value="P:guanine transport"/>
    <property type="evidence" value="ECO:0007669"/>
    <property type="project" value="TreeGrafter"/>
</dbReference>
<comment type="subcellular location">
    <subcellularLocation>
        <location evidence="1">Membrane</location>
        <topology evidence="1">Multi-pass membrane protein</topology>
    </subcellularLocation>
</comment>
<evidence type="ECO:0008006" key="11">
    <source>
        <dbReference type="Google" id="ProtNLM"/>
    </source>
</evidence>
<feature type="transmembrane region" description="Helical" evidence="8">
    <location>
        <begin position="518"/>
        <end position="538"/>
    </location>
</feature>
<proteinExistence type="inferred from homology"/>
<dbReference type="PANTHER" id="PTHR43337:SF3">
    <property type="entry name" value="PURINE TRANSPORTER"/>
    <property type="match status" value="1"/>
</dbReference>
<gene>
    <name evidence="9" type="ORF">A9Z42_0023260</name>
</gene>
<keyword evidence="6 8" id="KW-0472">Membrane</keyword>
<sequence length="670" mass="73759">MESPTVQPKEGQEHDGADPRILSPRLPSAPTVGRSRFCGFRDFADLVDKWLSSSLFGRVFRLADSGHPNAMEGTSVFKEIRAGLTTFATMAYIIAVNASILSQTGGICECALADKFQCDTIPEFADCKEEVRRDLITATAALAGISSLFFGLSTNLPVALAPGMGLNAYFAYQVVGTNGSGSIHYRTALTAVFFEGIIFMFLALTGMRQWLVRLIPATIKTATGVGIGFFLTEIGLSYSSGIGSITGGGISTPLSLGGCPPDMISETTGGCNGGQMTNPTMWLAIFCGGILTAFLMAFRVKYALVIGIALVSIISWPRNTPVTYFPHTPEGDSRFAFFKQIITWHPLSKILNQLDWSLDSTSTTHFILALFTFLYVDIIDATATLYSMVRFCGVVNPKDGDFPRSTIAYCTDALFISIGALFGCSPVTAFIESGAGIAEGGRTGLTAVVAGLCFIGSIFFAPIFASIPPWATGCTLILVGCMMIRQITQVNWRYIGDVLPSFVVMTFIPFSYSVAYGLIAGLFVYTALNTLIALVVFFSNNRIEPREYDLKEYWTWRGSGRAPWFVRAMRRNRHRHHHHHESRSSDEDRNRDDMAMNERNENIATTNTSSSERYEEESQRAFSLRQGCETPRRKDGEEREHEREREHARVHFVGDEYGYEDGSPLRGIAR</sequence>
<evidence type="ECO:0000256" key="7">
    <source>
        <dbReference type="SAM" id="MobiDB-lite"/>
    </source>
</evidence>
<feature type="region of interest" description="Disordered" evidence="7">
    <location>
        <begin position="600"/>
        <end position="670"/>
    </location>
</feature>
<evidence type="ECO:0000313" key="9">
    <source>
        <dbReference type="EMBL" id="OTA01995.1"/>
    </source>
</evidence>
<evidence type="ECO:0000256" key="1">
    <source>
        <dbReference type="ARBA" id="ARBA00004141"/>
    </source>
</evidence>
<evidence type="ECO:0000256" key="3">
    <source>
        <dbReference type="ARBA" id="ARBA00022448"/>
    </source>
</evidence>
<feature type="compositionally biased region" description="Basic and acidic residues" evidence="7">
    <location>
        <begin position="630"/>
        <end position="654"/>
    </location>
</feature>
<feature type="transmembrane region" description="Helical" evidence="8">
    <location>
        <begin position="366"/>
        <end position="386"/>
    </location>
</feature>
<evidence type="ECO:0000313" key="10">
    <source>
        <dbReference type="Proteomes" id="UP000219286"/>
    </source>
</evidence>
<dbReference type="AlphaFoldDB" id="A0A2H2ZMQ5"/>
<protein>
    <recommendedName>
        <fullName evidence="11">Xanthine/uracil permease</fullName>
    </recommendedName>
</protein>
<evidence type="ECO:0000256" key="2">
    <source>
        <dbReference type="ARBA" id="ARBA00005697"/>
    </source>
</evidence>
<organism evidence="9 10">
    <name type="scientific">Trichoderma parareesei</name>
    <name type="common">Filamentous fungus</name>
    <dbReference type="NCBI Taxonomy" id="858221"/>
    <lineage>
        <taxon>Eukaryota</taxon>
        <taxon>Fungi</taxon>
        <taxon>Dikarya</taxon>
        <taxon>Ascomycota</taxon>
        <taxon>Pezizomycotina</taxon>
        <taxon>Sordariomycetes</taxon>
        <taxon>Hypocreomycetidae</taxon>
        <taxon>Hypocreales</taxon>
        <taxon>Hypocreaceae</taxon>
        <taxon>Trichoderma</taxon>
    </lineage>
</organism>
<feature type="transmembrane region" description="Helical" evidence="8">
    <location>
        <begin position="183"/>
        <end position="204"/>
    </location>
</feature>
<name>A0A2H2ZMQ5_TRIPA</name>
<keyword evidence="5 8" id="KW-1133">Transmembrane helix</keyword>
<accession>A0A2H2ZMQ5</accession>
<dbReference type="OrthoDB" id="431212at2759"/>
<reference evidence="9 10" key="1">
    <citation type="journal article" date="2015" name="Genome Announc.">
        <title>Genome sequence and annotation of Trichoderma parareesei, the ancestor of the cellulase producer Trichoderma reesei.</title>
        <authorList>
            <person name="Yang D."/>
            <person name="Pomraning K."/>
            <person name="Kopchinskiy A."/>
            <person name="Karimi Aghcheh R."/>
            <person name="Atanasova L."/>
            <person name="Chenthamara K."/>
            <person name="Baker S.E."/>
            <person name="Zhang R."/>
            <person name="Shen Q."/>
            <person name="Freitag M."/>
            <person name="Kubicek C.P."/>
            <person name="Druzhinina I.S."/>
        </authorList>
    </citation>
    <scope>NUCLEOTIDE SEQUENCE [LARGE SCALE GENOMIC DNA]</scope>
    <source>
        <strain evidence="9 10">CBS 125925</strain>
    </source>
</reference>
<feature type="transmembrane region" description="Helical" evidence="8">
    <location>
        <begin position="443"/>
        <end position="464"/>
    </location>
</feature>
<dbReference type="GO" id="GO:0005886">
    <property type="term" value="C:plasma membrane"/>
    <property type="evidence" value="ECO:0007669"/>
    <property type="project" value="TreeGrafter"/>
</dbReference>
<keyword evidence="10" id="KW-1185">Reference proteome</keyword>
<comment type="caution">
    <text evidence="9">The sequence shown here is derived from an EMBL/GenBank/DDBJ whole genome shotgun (WGS) entry which is preliminary data.</text>
</comment>
<feature type="transmembrane region" description="Helical" evidence="8">
    <location>
        <begin position="138"/>
        <end position="163"/>
    </location>
</feature>
<evidence type="ECO:0000256" key="5">
    <source>
        <dbReference type="ARBA" id="ARBA00022989"/>
    </source>
</evidence>
<feature type="transmembrane region" description="Helical" evidence="8">
    <location>
        <begin position="211"/>
        <end position="231"/>
    </location>
</feature>
<feature type="region of interest" description="Disordered" evidence="7">
    <location>
        <begin position="1"/>
        <end position="28"/>
    </location>
</feature>
<feature type="transmembrane region" description="Helical" evidence="8">
    <location>
        <begin position="406"/>
        <end position="431"/>
    </location>
</feature>
<dbReference type="GO" id="GO:0015853">
    <property type="term" value="P:adenine transport"/>
    <property type="evidence" value="ECO:0007669"/>
    <property type="project" value="TreeGrafter"/>
</dbReference>
<feature type="transmembrane region" description="Helical" evidence="8">
    <location>
        <begin position="494"/>
        <end position="512"/>
    </location>
</feature>
<dbReference type="Proteomes" id="UP000219286">
    <property type="component" value="Unassembled WGS sequence"/>
</dbReference>
<dbReference type="InterPro" id="IPR006043">
    <property type="entry name" value="NCS2"/>
</dbReference>
<evidence type="ECO:0000256" key="8">
    <source>
        <dbReference type="SAM" id="Phobius"/>
    </source>
</evidence>
<dbReference type="Pfam" id="PF00860">
    <property type="entry name" value="Xan_ur_permease"/>
    <property type="match status" value="2"/>
</dbReference>